<dbReference type="OrthoDB" id="3366272at2"/>
<protein>
    <submittedName>
        <fullName evidence="3">Uncharacterized protein</fullName>
    </submittedName>
</protein>
<name>A0A543I122_9MICO</name>
<feature type="transmembrane region" description="Helical" evidence="2">
    <location>
        <begin position="113"/>
        <end position="133"/>
    </location>
</feature>
<feature type="transmembrane region" description="Helical" evidence="2">
    <location>
        <begin position="270"/>
        <end position="293"/>
    </location>
</feature>
<feature type="transmembrane region" description="Helical" evidence="2">
    <location>
        <begin position="339"/>
        <end position="361"/>
    </location>
</feature>
<gene>
    <name evidence="3" type="ORF">FBY41_0639</name>
</gene>
<sequence>MAGIPWTGPLRAGEVASVPTSAGPVVPEMGTPSPDAPSAPRPPTTYAVSPVSGNRPGLMGVAVGVSVLSLALSVVAPMATIVLGLVFFGILSATLSFRYLLGRFAALLDPAFARVLVVLITGVALSGLLTRLVGRPAELLAITLGYGVLAAGVWRWPGRTRRIVAWAVLAAALALSLGFPAYHLVVLGHLLALTPLGFLWEWSRGVRDARGRRRFRGALLLGYVGVPVLLLSGALDRWLSMSPGQVRSVVGDGRAILQLTTLPGTEGTPLAARLLAVSAFLGTLGYAAWIVFFPRAAPEATQAVEERLPWATPPRVWAGAFTAGAGLAVVFTLDFGRAAAVLGAVSSYPVLLGVALLVVLAGSVGREKVLPGAAESTYGARTEPEGR</sequence>
<keyword evidence="2" id="KW-0812">Transmembrane</keyword>
<dbReference type="Proteomes" id="UP000316747">
    <property type="component" value="Unassembled WGS sequence"/>
</dbReference>
<reference evidence="3 4" key="1">
    <citation type="submission" date="2019-06" db="EMBL/GenBank/DDBJ databases">
        <title>Genome sequencing of plant associated microbes to promote plant fitness in Sorghum bicolor and Oryza sativa.</title>
        <authorList>
            <person name="Coleman-Derr D."/>
        </authorList>
    </citation>
    <scope>NUCLEOTIDE SEQUENCE [LARGE SCALE GENOMIC DNA]</scope>
    <source>
        <strain evidence="3 4">KV-663</strain>
    </source>
</reference>
<evidence type="ECO:0000256" key="1">
    <source>
        <dbReference type="SAM" id="MobiDB-lite"/>
    </source>
</evidence>
<organism evidence="3 4">
    <name type="scientific">Humibacillus xanthopallidus</name>
    <dbReference type="NCBI Taxonomy" id="412689"/>
    <lineage>
        <taxon>Bacteria</taxon>
        <taxon>Bacillati</taxon>
        <taxon>Actinomycetota</taxon>
        <taxon>Actinomycetes</taxon>
        <taxon>Micrococcales</taxon>
        <taxon>Intrasporangiaceae</taxon>
        <taxon>Humibacillus</taxon>
    </lineage>
</organism>
<keyword evidence="2" id="KW-1133">Transmembrane helix</keyword>
<feature type="transmembrane region" description="Helical" evidence="2">
    <location>
        <begin position="163"/>
        <end position="179"/>
    </location>
</feature>
<dbReference type="EMBL" id="VFPM01000001">
    <property type="protein sequence ID" value="TQM64273.1"/>
    <property type="molecule type" value="Genomic_DNA"/>
</dbReference>
<evidence type="ECO:0000313" key="4">
    <source>
        <dbReference type="Proteomes" id="UP000316747"/>
    </source>
</evidence>
<feature type="transmembrane region" description="Helical" evidence="2">
    <location>
        <begin position="314"/>
        <end position="333"/>
    </location>
</feature>
<proteinExistence type="predicted"/>
<evidence type="ECO:0000256" key="2">
    <source>
        <dbReference type="SAM" id="Phobius"/>
    </source>
</evidence>
<dbReference type="RefSeq" id="WP_141841952.1">
    <property type="nucleotide sequence ID" value="NZ_VFPM01000001.1"/>
</dbReference>
<keyword evidence="2" id="KW-0472">Membrane</keyword>
<feature type="transmembrane region" description="Helical" evidence="2">
    <location>
        <begin position="139"/>
        <end position="156"/>
    </location>
</feature>
<accession>A0A543I122</accession>
<evidence type="ECO:0000313" key="3">
    <source>
        <dbReference type="EMBL" id="TQM64273.1"/>
    </source>
</evidence>
<comment type="caution">
    <text evidence="3">The sequence shown here is derived from an EMBL/GenBank/DDBJ whole genome shotgun (WGS) entry which is preliminary data.</text>
</comment>
<feature type="region of interest" description="Disordered" evidence="1">
    <location>
        <begin position="15"/>
        <end position="47"/>
    </location>
</feature>
<keyword evidence="4" id="KW-1185">Reference proteome</keyword>
<feature type="transmembrane region" description="Helical" evidence="2">
    <location>
        <begin position="185"/>
        <end position="203"/>
    </location>
</feature>
<feature type="compositionally biased region" description="Pro residues" evidence="1">
    <location>
        <begin position="34"/>
        <end position="43"/>
    </location>
</feature>
<feature type="transmembrane region" description="Helical" evidence="2">
    <location>
        <begin position="215"/>
        <end position="235"/>
    </location>
</feature>
<dbReference type="AlphaFoldDB" id="A0A543I122"/>